<proteinExistence type="inferred from homology"/>
<protein>
    <submittedName>
        <fullName evidence="3">Sulfur transferase domain-containing protein</fullName>
    </submittedName>
</protein>
<dbReference type="Gene3D" id="3.90.190.10">
    <property type="entry name" value="Protein tyrosine phosphatase superfamily"/>
    <property type="match status" value="1"/>
</dbReference>
<organism evidence="3">
    <name type="scientific">Salinispirillum sp. LH 10-3-1</name>
    <dbReference type="NCBI Taxonomy" id="2952525"/>
    <lineage>
        <taxon>Bacteria</taxon>
        <taxon>Pseudomonadati</taxon>
        <taxon>Pseudomonadota</taxon>
        <taxon>Gammaproteobacteria</taxon>
        <taxon>Oceanospirillales</taxon>
        <taxon>Saccharospirillaceae</taxon>
        <taxon>Salinispirillum</taxon>
    </lineage>
</organism>
<dbReference type="Pfam" id="PF22741">
    <property type="entry name" value="PTP-NADK"/>
    <property type="match status" value="1"/>
</dbReference>
<dbReference type="AlphaFoldDB" id="A0AB38YK61"/>
<dbReference type="PANTHER" id="PTHR31126">
    <property type="entry name" value="TYROSINE-PROTEIN PHOSPHATASE"/>
    <property type="match status" value="1"/>
</dbReference>
<sequence length="215" mass="24472">MNSPWVRALAWLELMLVDHGFLRPFYNRPEAILPGVYRSNHPSPRAVKALAARGVRTIISLRGKGHNGPFLLEQEACALHGIDLQVVRLKSRRPPTQEQIHRLKAVFDQAESPMLMHCKSGADRSGLAAALYLLIYKGDIAAARAQFSLRYLHVRQSRTGVLDAFVEAYAQYAAINKDADFMQWVDEHYDPEQLKRSFKPKGWANWLVDGILRRE</sequence>
<dbReference type="PROSITE" id="PS00383">
    <property type="entry name" value="TYR_PHOSPHATASE_1"/>
    <property type="match status" value="1"/>
</dbReference>
<reference evidence="3" key="1">
    <citation type="submission" date="2022-07" db="EMBL/GenBank/DDBJ databases">
        <title>Complete genome sequence of Salinispirillum sp. LH10-3-1 capable of multiple carbohydrate inversion isolated from a soda lake.</title>
        <authorList>
            <person name="Liu J."/>
            <person name="Zhai Y."/>
            <person name="Zhang H."/>
            <person name="Yang H."/>
            <person name="Qu J."/>
            <person name="Li J."/>
        </authorList>
    </citation>
    <scope>NUCLEOTIDE SEQUENCE</scope>
    <source>
        <strain evidence="3">LH 10-3-1</strain>
    </source>
</reference>
<dbReference type="GO" id="GO:0016740">
    <property type="term" value="F:transferase activity"/>
    <property type="evidence" value="ECO:0007669"/>
    <property type="project" value="UniProtKB-KW"/>
</dbReference>
<dbReference type="RefSeq" id="WP_304996736.1">
    <property type="nucleotide sequence ID" value="NZ_CP101717.1"/>
</dbReference>
<gene>
    <name evidence="3" type="ORF">NFC81_06605</name>
</gene>
<dbReference type="InterPro" id="IPR000387">
    <property type="entry name" value="Tyr_Pase_dom"/>
</dbReference>
<dbReference type="SUPFAM" id="SSF52799">
    <property type="entry name" value="(Phosphotyrosine protein) phosphatases II"/>
    <property type="match status" value="1"/>
</dbReference>
<dbReference type="InterPro" id="IPR055214">
    <property type="entry name" value="PTP-NADK"/>
</dbReference>
<name>A0AB38YK61_9GAMM</name>
<keyword evidence="3" id="KW-0808">Transferase</keyword>
<evidence type="ECO:0000313" key="3">
    <source>
        <dbReference type="EMBL" id="WLD59444.1"/>
    </source>
</evidence>
<dbReference type="PROSITE" id="PS50056">
    <property type="entry name" value="TYR_PHOSPHATASE_2"/>
    <property type="match status" value="1"/>
</dbReference>
<dbReference type="GO" id="GO:0016791">
    <property type="term" value="F:phosphatase activity"/>
    <property type="evidence" value="ECO:0007669"/>
    <property type="project" value="TreeGrafter"/>
</dbReference>
<feature type="domain" description="Tyrosine specific protein phosphatases" evidence="2">
    <location>
        <begin position="97"/>
        <end position="169"/>
    </location>
</feature>
<dbReference type="InterPro" id="IPR016130">
    <property type="entry name" value="Tyr_Pase_AS"/>
</dbReference>
<accession>A0AB38YK61</accession>
<dbReference type="InterPro" id="IPR029021">
    <property type="entry name" value="Prot-tyrosine_phosphatase-like"/>
</dbReference>
<evidence type="ECO:0000259" key="2">
    <source>
        <dbReference type="PROSITE" id="PS50056"/>
    </source>
</evidence>
<evidence type="ECO:0000256" key="1">
    <source>
        <dbReference type="ARBA" id="ARBA00009580"/>
    </source>
</evidence>
<dbReference type="EMBL" id="CP101717">
    <property type="protein sequence ID" value="WLD59444.1"/>
    <property type="molecule type" value="Genomic_DNA"/>
</dbReference>
<dbReference type="PANTHER" id="PTHR31126:SF72">
    <property type="entry name" value="DUAL SPECIFICITY PROTEIN PHOSPHATASE TPBA"/>
    <property type="match status" value="1"/>
</dbReference>
<comment type="similarity">
    <text evidence="1">Belongs to the protein-tyrosine phosphatase family.</text>
</comment>